<evidence type="ECO:0000256" key="1">
    <source>
        <dbReference type="SAM" id="MobiDB-lite"/>
    </source>
</evidence>
<dbReference type="Proteomes" id="UP000184499">
    <property type="component" value="Unassembled WGS sequence"/>
</dbReference>
<dbReference type="SUPFAM" id="SSF48403">
    <property type="entry name" value="Ankyrin repeat"/>
    <property type="match status" value="1"/>
</dbReference>
<proteinExistence type="predicted"/>
<protein>
    <submittedName>
        <fullName evidence="2">Uncharacterized protein</fullName>
    </submittedName>
</protein>
<dbReference type="InterPro" id="IPR036770">
    <property type="entry name" value="Ankyrin_rpt-contain_sf"/>
</dbReference>
<reference evidence="3" key="1">
    <citation type="journal article" date="2017" name="Genome Biol.">
        <title>Comparative genomics reveals high biological diversity and specific adaptations in the industrially and medically important fungal genus Aspergillus.</title>
        <authorList>
            <person name="de Vries R.P."/>
            <person name="Riley R."/>
            <person name="Wiebenga A."/>
            <person name="Aguilar-Osorio G."/>
            <person name="Amillis S."/>
            <person name="Uchima C.A."/>
            <person name="Anderluh G."/>
            <person name="Asadollahi M."/>
            <person name="Askin M."/>
            <person name="Barry K."/>
            <person name="Battaglia E."/>
            <person name="Bayram O."/>
            <person name="Benocci T."/>
            <person name="Braus-Stromeyer S.A."/>
            <person name="Caldana C."/>
            <person name="Canovas D."/>
            <person name="Cerqueira G.C."/>
            <person name="Chen F."/>
            <person name="Chen W."/>
            <person name="Choi C."/>
            <person name="Clum A."/>
            <person name="Dos Santos R.A."/>
            <person name="Damasio A.R."/>
            <person name="Diallinas G."/>
            <person name="Emri T."/>
            <person name="Fekete E."/>
            <person name="Flipphi M."/>
            <person name="Freyberg S."/>
            <person name="Gallo A."/>
            <person name="Gournas C."/>
            <person name="Habgood R."/>
            <person name="Hainaut M."/>
            <person name="Harispe M.L."/>
            <person name="Henrissat B."/>
            <person name="Hilden K.S."/>
            <person name="Hope R."/>
            <person name="Hossain A."/>
            <person name="Karabika E."/>
            <person name="Karaffa L."/>
            <person name="Karanyi Z."/>
            <person name="Krasevec N."/>
            <person name="Kuo A."/>
            <person name="Kusch H."/>
            <person name="LaButti K."/>
            <person name="Lagendijk E.L."/>
            <person name="Lapidus A."/>
            <person name="Levasseur A."/>
            <person name="Lindquist E."/>
            <person name="Lipzen A."/>
            <person name="Logrieco A.F."/>
            <person name="MacCabe A."/>
            <person name="Maekelae M.R."/>
            <person name="Malavazi I."/>
            <person name="Melin P."/>
            <person name="Meyer V."/>
            <person name="Mielnichuk N."/>
            <person name="Miskei M."/>
            <person name="Molnar A.P."/>
            <person name="Mule G."/>
            <person name="Ngan C.Y."/>
            <person name="Orejas M."/>
            <person name="Orosz E."/>
            <person name="Ouedraogo J.P."/>
            <person name="Overkamp K.M."/>
            <person name="Park H.-S."/>
            <person name="Perrone G."/>
            <person name="Piumi F."/>
            <person name="Punt P.J."/>
            <person name="Ram A.F."/>
            <person name="Ramon A."/>
            <person name="Rauscher S."/>
            <person name="Record E."/>
            <person name="Riano-Pachon D.M."/>
            <person name="Robert V."/>
            <person name="Roehrig J."/>
            <person name="Ruller R."/>
            <person name="Salamov A."/>
            <person name="Salih N.S."/>
            <person name="Samson R.A."/>
            <person name="Sandor E."/>
            <person name="Sanguinetti M."/>
            <person name="Schuetze T."/>
            <person name="Sepcic K."/>
            <person name="Shelest E."/>
            <person name="Sherlock G."/>
            <person name="Sophianopoulou V."/>
            <person name="Squina F.M."/>
            <person name="Sun H."/>
            <person name="Susca A."/>
            <person name="Todd R.B."/>
            <person name="Tsang A."/>
            <person name="Unkles S.E."/>
            <person name="van de Wiele N."/>
            <person name="van Rossen-Uffink D."/>
            <person name="Oliveira J.V."/>
            <person name="Vesth T.C."/>
            <person name="Visser J."/>
            <person name="Yu J.-H."/>
            <person name="Zhou M."/>
            <person name="Andersen M.R."/>
            <person name="Archer D.B."/>
            <person name="Baker S.E."/>
            <person name="Benoit I."/>
            <person name="Brakhage A.A."/>
            <person name="Braus G.H."/>
            <person name="Fischer R."/>
            <person name="Frisvad J.C."/>
            <person name="Goldman G.H."/>
            <person name="Houbraken J."/>
            <person name="Oakley B."/>
            <person name="Pocsi I."/>
            <person name="Scazzocchio C."/>
            <person name="Seiboth B."/>
            <person name="vanKuyk P.A."/>
            <person name="Wortman J."/>
            <person name="Dyer P.S."/>
            <person name="Grigoriev I.V."/>
        </authorList>
    </citation>
    <scope>NUCLEOTIDE SEQUENCE [LARGE SCALE GENOMIC DNA]</scope>
    <source>
        <strain evidence="3">CBS 101740 / IMI 381727 / IBT 21946</strain>
    </source>
</reference>
<evidence type="ECO:0000313" key="3">
    <source>
        <dbReference type="Proteomes" id="UP000184499"/>
    </source>
</evidence>
<dbReference type="EMBL" id="KV878679">
    <property type="protein sequence ID" value="OJJ78047.1"/>
    <property type="molecule type" value="Genomic_DNA"/>
</dbReference>
<dbReference type="OrthoDB" id="366390at2759"/>
<sequence>MFKTIQASRKRMIEMLLSAGADPHAECKDKQTPITLAEKAKLQWAAHLLNRKQHNGNENGTATLEEVEKPKQPEHAKHEAEALKGLHELERQASRWLPKRPF</sequence>
<accession>A0A1L9V283</accession>
<dbReference type="GeneID" id="93576176"/>
<feature type="region of interest" description="Disordered" evidence="1">
    <location>
        <begin position="51"/>
        <end position="77"/>
    </location>
</feature>
<dbReference type="VEuPathDB" id="FungiDB:ASPBRDRAFT_37265"/>
<dbReference type="RefSeq" id="XP_067485294.1">
    <property type="nucleotide sequence ID" value="XM_067623688.1"/>
</dbReference>
<gene>
    <name evidence="2" type="ORF">ASPBRDRAFT_37265</name>
</gene>
<name>A0A1L9V283_ASPBC</name>
<evidence type="ECO:0000313" key="2">
    <source>
        <dbReference type="EMBL" id="OJJ78047.1"/>
    </source>
</evidence>
<dbReference type="AlphaFoldDB" id="A0A1L9V283"/>
<feature type="compositionally biased region" description="Basic and acidic residues" evidence="1">
    <location>
        <begin position="66"/>
        <end position="77"/>
    </location>
</feature>
<organism evidence="2 3">
    <name type="scientific">Aspergillus brasiliensis (strain CBS 101740 / IMI 381727 / IBT 21946)</name>
    <dbReference type="NCBI Taxonomy" id="767769"/>
    <lineage>
        <taxon>Eukaryota</taxon>
        <taxon>Fungi</taxon>
        <taxon>Dikarya</taxon>
        <taxon>Ascomycota</taxon>
        <taxon>Pezizomycotina</taxon>
        <taxon>Eurotiomycetes</taxon>
        <taxon>Eurotiomycetidae</taxon>
        <taxon>Eurotiales</taxon>
        <taxon>Aspergillaceae</taxon>
        <taxon>Aspergillus</taxon>
        <taxon>Aspergillus subgen. Circumdati</taxon>
    </lineage>
</organism>
<dbReference type="STRING" id="767769.A0A1L9V283"/>
<dbReference type="Gene3D" id="1.25.40.20">
    <property type="entry name" value="Ankyrin repeat-containing domain"/>
    <property type="match status" value="1"/>
</dbReference>
<keyword evidence="3" id="KW-1185">Reference proteome</keyword>